<proteinExistence type="predicted"/>
<dbReference type="AlphaFoldDB" id="A0A1Y2GS76"/>
<dbReference type="PANTHER" id="PTHR40460:SF1">
    <property type="entry name" value="CSBD-LIKE DOMAIN-CONTAINING PROTEIN"/>
    <property type="match status" value="1"/>
</dbReference>
<reference evidence="2 3" key="1">
    <citation type="submission" date="2016-07" db="EMBL/GenBank/DDBJ databases">
        <title>Pervasive Adenine N6-methylation of Active Genes in Fungi.</title>
        <authorList>
            <consortium name="DOE Joint Genome Institute"/>
            <person name="Mondo S.J."/>
            <person name="Dannebaum R.O."/>
            <person name="Kuo R.C."/>
            <person name="Labutti K."/>
            <person name="Haridas S."/>
            <person name="Kuo A."/>
            <person name="Salamov A."/>
            <person name="Ahrendt S.R."/>
            <person name="Lipzen A."/>
            <person name="Sullivan W."/>
            <person name="Andreopoulos W.B."/>
            <person name="Clum A."/>
            <person name="Lindquist E."/>
            <person name="Daum C."/>
            <person name="Ramamoorthy G.K."/>
            <person name="Gryganskyi A."/>
            <person name="Culley D."/>
            <person name="Magnuson J.K."/>
            <person name="James T.Y."/>
            <person name="O'Malley M.A."/>
            <person name="Stajich J.E."/>
            <person name="Spatafora J.W."/>
            <person name="Visel A."/>
            <person name="Grigoriev I.V."/>
        </authorList>
    </citation>
    <scope>NUCLEOTIDE SEQUENCE [LARGE SCALE GENOMIC DNA]</scope>
    <source>
        <strain evidence="2 3">NRRL 3116</strain>
    </source>
</reference>
<dbReference type="PANTHER" id="PTHR40460">
    <property type="entry name" value="CHROMOSOME 1, WHOLE GENOME SHOTGUN SEQUENCE"/>
    <property type="match status" value="1"/>
</dbReference>
<accession>A0A1Y2GS76</accession>
<evidence type="ECO:0000256" key="1">
    <source>
        <dbReference type="SAM" id="MobiDB-lite"/>
    </source>
</evidence>
<dbReference type="GeneID" id="33565764"/>
<dbReference type="OrthoDB" id="9999611at2759"/>
<dbReference type="EMBL" id="MCFF01000015">
    <property type="protein sequence ID" value="ORZ18335.1"/>
    <property type="molecule type" value="Genomic_DNA"/>
</dbReference>
<organism evidence="2 3">
    <name type="scientific">Lobosporangium transversale</name>
    <dbReference type="NCBI Taxonomy" id="64571"/>
    <lineage>
        <taxon>Eukaryota</taxon>
        <taxon>Fungi</taxon>
        <taxon>Fungi incertae sedis</taxon>
        <taxon>Mucoromycota</taxon>
        <taxon>Mortierellomycotina</taxon>
        <taxon>Mortierellomycetes</taxon>
        <taxon>Mortierellales</taxon>
        <taxon>Mortierellaceae</taxon>
        <taxon>Lobosporangium</taxon>
    </lineage>
</organism>
<dbReference type="Proteomes" id="UP000193648">
    <property type="component" value="Unassembled WGS sequence"/>
</dbReference>
<evidence type="ECO:0008006" key="4">
    <source>
        <dbReference type="Google" id="ProtNLM"/>
    </source>
</evidence>
<dbReference type="SUPFAM" id="SSF69047">
    <property type="entry name" value="Hypothetical protein YjbJ"/>
    <property type="match status" value="1"/>
</dbReference>
<feature type="region of interest" description="Disordered" evidence="1">
    <location>
        <begin position="69"/>
        <end position="97"/>
    </location>
</feature>
<protein>
    <recommendedName>
        <fullName evidence="4">CsbD-like domain-containing protein</fullName>
    </recommendedName>
</protein>
<dbReference type="InterPro" id="IPR036629">
    <property type="entry name" value="YjbJ_sf"/>
</dbReference>
<comment type="caution">
    <text evidence="2">The sequence shown here is derived from an EMBL/GenBank/DDBJ whole genome shotgun (WGS) entry which is preliminary data.</text>
</comment>
<evidence type="ECO:0000313" key="2">
    <source>
        <dbReference type="EMBL" id="ORZ18335.1"/>
    </source>
</evidence>
<dbReference type="Gene3D" id="1.10.1470.10">
    <property type="entry name" value="YjbJ"/>
    <property type="match status" value="1"/>
</dbReference>
<gene>
    <name evidence="2" type="ORF">BCR41DRAFT_352212</name>
</gene>
<dbReference type="RefSeq" id="XP_021882130.1">
    <property type="nucleotide sequence ID" value="XM_022023920.1"/>
</dbReference>
<dbReference type="InParanoid" id="A0A1Y2GS76"/>
<evidence type="ECO:0000313" key="3">
    <source>
        <dbReference type="Proteomes" id="UP000193648"/>
    </source>
</evidence>
<feature type="compositionally biased region" description="Basic and acidic residues" evidence="1">
    <location>
        <begin position="76"/>
        <end position="97"/>
    </location>
</feature>
<sequence length="97" mass="9876">MSNMSDRLSNAANSTIGGAKQAIGETIGNPNLAASGAAQKTQADTAQAAAQAKTHAEGLGDQIKGRAQQVVGSATGDRELQTKGHANEFEGDIERIV</sequence>
<name>A0A1Y2GS76_9FUNG</name>
<keyword evidence="3" id="KW-1185">Reference proteome</keyword>